<keyword evidence="3" id="KW-1185">Reference proteome</keyword>
<name>A0A5J5A6H3_9ASTE</name>
<proteinExistence type="predicted"/>
<feature type="compositionally biased region" description="Polar residues" evidence="1">
    <location>
        <begin position="103"/>
        <end position="119"/>
    </location>
</feature>
<accession>A0A5J5A6H3</accession>
<organism evidence="2 3">
    <name type="scientific">Nyssa sinensis</name>
    <dbReference type="NCBI Taxonomy" id="561372"/>
    <lineage>
        <taxon>Eukaryota</taxon>
        <taxon>Viridiplantae</taxon>
        <taxon>Streptophyta</taxon>
        <taxon>Embryophyta</taxon>
        <taxon>Tracheophyta</taxon>
        <taxon>Spermatophyta</taxon>
        <taxon>Magnoliopsida</taxon>
        <taxon>eudicotyledons</taxon>
        <taxon>Gunneridae</taxon>
        <taxon>Pentapetalae</taxon>
        <taxon>asterids</taxon>
        <taxon>Cornales</taxon>
        <taxon>Nyssaceae</taxon>
        <taxon>Nyssa</taxon>
    </lineage>
</organism>
<dbReference type="AlphaFoldDB" id="A0A5J5A6H3"/>
<protein>
    <submittedName>
        <fullName evidence="2">Uncharacterized protein</fullName>
    </submittedName>
</protein>
<reference evidence="2 3" key="1">
    <citation type="submission" date="2019-09" db="EMBL/GenBank/DDBJ databases">
        <title>A chromosome-level genome assembly of the Chinese tupelo Nyssa sinensis.</title>
        <authorList>
            <person name="Yang X."/>
            <person name="Kang M."/>
            <person name="Yang Y."/>
            <person name="Xiong H."/>
            <person name="Wang M."/>
            <person name="Zhang Z."/>
            <person name="Wang Z."/>
            <person name="Wu H."/>
            <person name="Ma T."/>
            <person name="Liu J."/>
            <person name="Xi Z."/>
        </authorList>
    </citation>
    <scope>NUCLEOTIDE SEQUENCE [LARGE SCALE GENOMIC DNA]</scope>
    <source>
        <strain evidence="2">J267</strain>
        <tissue evidence="2">Leaf</tissue>
    </source>
</reference>
<dbReference type="Proteomes" id="UP000325577">
    <property type="component" value="Linkage Group LG3"/>
</dbReference>
<feature type="region of interest" description="Disordered" evidence="1">
    <location>
        <begin position="77"/>
        <end position="119"/>
    </location>
</feature>
<gene>
    <name evidence="2" type="ORF">F0562_007649</name>
</gene>
<evidence type="ECO:0000256" key="1">
    <source>
        <dbReference type="SAM" id="MobiDB-lite"/>
    </source>
</evidence>
<dbReference type="EMBL" id="CM018046">
    <property type="protein sequence ID" value="KAA8525794.1"/>
    <property type="molecule type" value="Genomic_DNA"/>
</dbReference>
<sequence>MVMGPNILTVVRHMEHQMDLSVPPIAEAHSLPPLEAGVSVAELQLTSQPAEPSNLQHNSVLITENSLRDVGQKLDQPEVLPHNSIETVSPSNSPPLEDPNMIQHLTPTDSNLMSQDDPPSSLAQLMAAESALDLATETA</sequence>
<evidence type="ECO:0000313" key="3">
    <source>
        <dbReference type="Proteomes" id="UP000325577"/>
    </source>
</evidence>
<evidence type="ECO:0000313" key="2">
    <source>
        <dbReference type="EMBL" id="KAA8525794.1"/>
    </source>
</evidence>